<comment type="cofactor">
    <cofactor evidence="1">
        <name>pyridoxal 5'-phosphate</name>
        <dbReference type="ChEBI" id="CHEBI:597326"/>
    </cofactor>
</comment>
<dbReference type="GO" id="GO:0008483">
    <property type="term" value="F:transaminase activity"/>
    <property type="evidence" value="ECO:0007669"/>
    <property type="project" value="UniProtKB-KW"/>
</dbReference>
<dbReference type="InterPro" id="IPR005814">
    <property type="entry name" value="Aminotrans_3"/>
</dbReference>
<dbReference type="InterPro" id="IPR015421">
    <property type="entry name" value="PyrdxlP-dep_Trfase_major"/>
</dbReference>
<sequence length="512" mass="54852">MPEASSSRPGAAAASAPFHLSDLDPARMVLDGFADSCLDPRRPVTSLSPGEHLASNPALFTSGGSWPRDVWADTALGVWIDGSMAETKTPLDLLDLCSMTCNTVLGINDPWVKLKQTAFLLSSHPHYLPARIGSGLYYRTARRILRCLDRFGEPGDFVINLRQCNGSDAVELALHAAWKAAADSPARRRLATFDGSYHGESVVGSLVMQDHSAEGSGRALLDHVDNATSFPSPTCDEAGYLTPQALATLATLERDGDSYFAVLIEPVQWRNSVHAIPLEFLRKLRDICTRKSICLIFDEVQNAFGYAGTIFFAQHCGVCPDIIATGKALTSGHGALGIVVAKKEFSAIETPFGGKTNSGDMLSFVAVDAVMDRLLGIDPDEAETLPAWLPPGLAADLRTGLLTTAYPVVAGLLDGLVTDLQRRFPSLLGPATGLGLLRGLTMLDADGRPSGRLAGQAAKICMRHGVYVRRAGTAVYLKPSLALRPADVDTALIRLSRTFDELCRLREEGPPS</sequence>
<accession>A0ABS3USI0</accession>
<proteinExistence type="inferred from homology"/>
<reference evidence="15 16" key="1">
    <citation type="submission" date="2021-03" db="EMBL/GenBank/DDBJ databases">
        <title>Actinoplanes flavus sp. nov., a novel actinomycete isolated from Coconut Palm rhizosphere soil.</title>
        <authorList>
            <person name="Luo X."/>
        </authorList>
    </citation>
    <scope>NUCLEOTIDE SEQUENCE [LARGE SCALE GENOMIC DNA]</scope>
    <source>
        <strain evidence="15 16">NEAU-H7</strain>
    </source>
</reference>
<comment type="function">
    <text evidence="2">Catalyzes reversively the conversion of L-aspartate beta-semialdehyde (ASA) to L-2,4-diaminobutyrate (DABA) by transamination with L-glutamate.</text>
</comment>
<evidence type="ECO:0000256" key="2">
    <source>
        <dbReference type="ARBA" id="ARBA00002189"/>
    </source>
</evidence>
<evidence type="ECO:0000256" key="10">
    <source>
        <dbReference type="ARBA" id="ARBA00029744"/>
    </source>
</evidence>
<dbReference type="InterPro" id="IPR004637">
    <property type="entry name" value="Dat"/>
</dbReference>
<evidence type="ECO:0000256" key="4">
    <source>
        <dbReference type="ARBA" id="ARBA00008954"/>
    </source>
</evidence>
<evidence type="ECO:0000256" key="8">
    <source>
        <dbReference type="ARBA" id="ARBA00022679"/>
    </source>
</evidence>
<keyword evidence="8" id="KW-0808">Transferase</keyword>
<gene>
    <name evidence="15" type="ORF">J5X75_28870</name>
</gene>
<dbReference type="InterPro" id="IPR015422">
    <property type="entry name" value="PyrdxlP-dep_Trfase_small"/>
</dbReference>
<comment type="catalytic activity">
    <reaction evidence="13">
        <text>L-2,4-diaminobutanoate + 2-oxoglutarate = L-aspartate 4-semialdehyde + L-glutamate</text>
        <dbReference type="Rhea" id="RHEA:11160"/>
        <dbReference type="ChEBI" id="CHEBI:16810"/>
        <dbReference type="ChEBI" id="CHEBI:29985"/>
        <dbReference type="ChEBI" id="CHEBI:58761"/>
        <dbReference type="ChEBI" id="CHEBI:537519"/>
        <dbReference type="EC" id="2.6.1.76"/>
    </reaction>
</comment>
<evidence type="ECO:0000313" key="15">
    <source>
        <dbReference type="EMBL" id="MBO3741528.1"/>
    </source>
</evidence>
<evidence type="ECO:0000256" key="3">
    <source>
        <dbReference type="ARBA" id="ARBA00004946"/>
    </source>
</evidence>
<keyword evidence="7 15" id="KW-0032">Aminotransferase</keyword>
<dbReference type="InterPro" id="IPR015424">
    <property type="entry name" value="PyrdxlP-dep_Trfase"/>
</dbReference>
<dbReference type="RefSeq" id="WP_208470672.1">
    <property type="nucleotide sequence ID" value="NZ_JAGFNS010000021.1"/>
</dbReference>
<dbReference type="Pfam" id="PF00202">
    <property type="entry name" value="Aminotran_3"/>
    <property type="match status" value="1"/>
</dbReference>
<evidence type="ECO:0000256" key="5">
    <source>
        <dbReference type="ARBA" id="ARBA00013155"/>
    </source>
</evidence>
<dbReference type="Gene3D" id="3.90.1150.10">
    <property type="entry name" value="Aspartate Aminotransferase, domain 1"/>
    <property type="match status" value="1"/>
</dbReference>
<evidence type="ECO:0000256" key="7">
    <source>
        <dbReference type="ARBA" id="ARBA00022576"/>
    </source>
</evidence>
<organism evidence="15 16">
    <name type="scientific">Actinoplanes flavus</name>
    <dbReference type="NCBI Taxonomy" id="2820290"/>
    <lineage>
        <taxon>Bacteria</taxon>
        <taxon>Bacillati</taxon>
        <taxon>Actinomycetota</taxon>
        <taxon>Actinomycetes</taxon>
        <taxon>Micromonosporales</taxon>
        <taxon>Micromonosporaceae</taxon>
        <taxon>Actinoplanes</taxon>
    </lineage>
</organism>
<evidence type="ECO:0000256" key="14">
    <source>
        <dbReference type="RuleBase" id="RU003560"/>
    </source>
</evidence>
<evidence type="ECO:0000256" key="6">
    <source>
        <dbReference type="ARBA" id="ARBA00014798"/>
    </source>
</evidence>
<evidence type="ECO:0000256" key="9">
    <source>
        <dbReference type="ARBA" id="ARBA00022898"/>
    </source>
</evidence>
<comment type="similarity">
    <text evidence="4 14">Belongs to the class-III pyridoxal-phosphate-dependent aminotransferase family.</text>
</comment>
<evidence type="ECO:0000256" key="11">
    <source>
        <dbReference type="ARBA" id="ARBA00030665"/>
    </source>
</evidence>
<dbReference type="EC" id="2.6.1.76" evidence="5"/>
<dbReference type="Proteomes" id="UP000679690">
    <property type="component" value="Unassembled WGS sequence"/>
</dbReference>
<comment type="caution">
    <text evidence="15">The sequence shown here is derived from an EMBL/GenBank/DDBJ whole genome shotgun (WGS) entry which is preliminary data.</text>
</comment>
<evidence type="ECO:0000256" key="12">
    <source>
        <dbReference type="ARBA" id="ARBA00031476"/>
    </source>
</evidence>
<keyword evidence="9 14" id="KW-0663">Pyridoxal phosphate</keyword>
<comment type="pathway">
    <text evidence="3">Amine and polyamine biosynthesis; ectoine biosynthesis; L-ectoine from L-aspartate 4-semialdehyde: step 1/3.</text>
</comment>
<dbReference type="EMBL" id="JAGFNS010000021">
    <property type="protein sequence ID" value="MBO3741528.1"/>
    <property type="molecule type" value="Genomic_DNA"/>
</dbReference>
<name>A0ABS3USI0_9ACTN</name>
<evidence type="ECO:0000313" key="16">
    <source>
        <dbReference type="Proteomes" id="UP000679690"/>
    </source>
</evidence>
<evidence type="ECO:0000256" key="1">
    <source>
        <dbReference type="ARBA" id="ARBA00001933"/>
    </source>
</evidence>
<dbReference type="SUPFAM" id="SSF53383">
    <property type="entry name" value="PLP-dependent transferases"/>
    <property type="match status" value="1"/>
</dbReference>
<dbReference type="PANTHER" id="PTHR43552">
    <property type="entry name" value="DIAMINOBUTYRATE--2-OXOGLUTARATE AMINOTRANSFERASE"/>
    <property type="match status" value="1"/>
</dbReference>
<keyword evidence="16" id="KW-1185">Reference proteome</keyword>
<dbReference type="PANTHER" id="PTHR43552:SF1">
    <property type="entry name" value="DIAMINOBUTYRATE--2-OXOGLUTARATE AMINOTRANSFERASE"/>
    <property type="match status" value="1"/>
</dbReference>
<dbReference type="Gene3D" id="3.40.640.10">
    <property type="entry name" value="Type I PLP-dependent aspartate aminotransferase-like (Major domain)"/>
    <property type="match status" value="1"/>
</dbReference>
<evidence type="ECO:0000256" key="13">
    <source>
        <dbReference type="ARBA" id="ARBA00049111"/>
    </source>
</evidence>
<protein>
    <recommendedName>
        <fullName evidence="6">Diaminobutyrate--2-oxoglutarate transaminase</fullName>
        <ecNumber evidence="5">2.6.1.76</ecNumber>
    </recommendedName>
    <alternativeName>
        <fullName evidence="11">DABA aminotransferase</fullName>
    </alternativeName>
    <alternativeName>
        <fullName evidence="12">Diaminobutyrate--2-oxoglutarate aminotransferase</fullName>
    </alternativeName>
    <alternativeName>
        <fullName evidence="10">L-2,4-diaminobutyric acid transaminase</fullName>
    </alternativeName>
</protein>